<evidence type="ECO:0000313" key="2">
    <source>
        <dbReference type="EMBL" id="MPN62018.1"/>
    </source>
</evidence>
<accession>A0A645JE64</accession>
<organism evidence="2">
    <name type="scientific">bioreactor metagenome</name>
    <dbReference type="NCBI Taxonomy" id="1076179"/>
    <lineage>
        <taxon>unclassified sequences</taxon>
        <taxon>metagenomes</taxon>
        <taxon>ecological metagenomes</taxon>
    </lineage>
</organism>
<dbReference type="InterPro" id="IPR028932">
    <property type="entry name" value="TerB-C"/>
</dbReference>
<proteinExistence type="predicted"/>
<dbReference type="Pfam" id="PF15615">
    <property type="entry name" value="TerB_C"/>
    <property type="match status" value="1"/>
</dbReference>
<gene>
    <name evidence="2" type="ORF">SDC9_209764</name>
</gene>
<name>A0A645JE64_9ZZZZ</name>
<dbReference type="EMBL" id="VSSQ01139428">
    <property type="protein sequence ID" value="MPN62018.1"/>
    <property type="molecule type" value="Genomic_DNA"/>
</dbReference>
<protein>
    <recommendedName>
        <fullName evidence="1">TerB-C domain-containing protein</fullName>
    </recommendedName>
</protein>
<comment type="caution">
    <text evidence="2">The sequence shown here is derived from an EMBL/GenBank/DDBJ whole genome shotgun (WGS) entry which is preliminary data.</text>
</comment>
<evidence type="ECO:0000259" key="1">
    <source>
        <dbReference type="Pfam" id="PF15615"/>
    </source>
</evidence>
<sequence length="138" mass="15554">MDRASLARIREEALKTQESLIVEEQQPPIRPAFPATPMSSPDRHMFADAISDTAEEPSPASGMWEEFKDRLSEHEVRALEVVLCGSDLKAFADECAVMTEVLIDAINEKAMDCIGDNLMDDEFSIYDDYKEQVKDLIK</sequence>
<feature type="domain" description="TerB-C" evidence="1">
    <location>
        <begin position="2"/>
        <end position="133"/>
    </location>
</feature>
<dbReference type="AlphaFoldDB" id="A0A645JE64"/>
<reference evidence="2" key="1">
    <citation type="submission" date="2019-08" db="EMBL/GenBank/DDBJ databases">
        <authorList>
            <person name="Kucharzyk K."/>
            <person name="Murdoch R.W."/>
            <person name="Higgins S."/>
            <person name="Loffler F."/>
        </authorList>
    </citation>
    <scope>NUCLEOTIDE SEQUENCE</scope>
</reference>